<gene>
    <name evidence="1" type="ORF">FO440_16865</name>
</gene>
<keyword evidence="2" id="KW-1185">Reference proteome</keyword>
<dbReference type="GO" id="GO:0016740">
    <property type="term" value="F:transferase activity"/>
    <property type="evidence" value="ECO:0007669"/>
    <property type="project" value="UniProtKB-KW"/>
</dbReference>
<dbReference type="OrthoDB" id="9798388at2"/>
<sequence length="163" mass="18647">MILFAYAGNMNVEKFKKTVPSAHNIGVAKLPGYSFVFNSAGEDESAKANVVKSFEQDAVVWGLLIELDDEERSDFYDPMWSSVLKLEPALCFDLNDNIYHAEVFVTQPHAIITHLLPYDWYHAKILKLAKDANLPATYITQIALMPYKVDPDEIRRQRRLKNL</sequence>
<dbReference type="CDD" id="cd06661">
    <property type="entry name" value="GGCT_like"/>
    <property type="match status" value="1"/>
</dbReference>
<organism evidence="1 2">
    <name type="scientific">Mucilaginibacter corticis</name>
    <dbReference type="NCBI Taxonomy" id="2597670"/>
    <lineage>
        <taxon>Bacteria</taxon>
        <taxon>Pseudomonadati</taxon>
        <taxon>Bacteroidota</taxon>
        <taxon>Sphingobacteriia</taxon>
        <taxon>Sphingobacteriales</taxon>
        <taxon>Sphingobacteriaceae</taxon>
        <taxon>Mucilaginibacter</taxon>
    </lineage>
</organism>
<proteinExistence type="predicted"/>
<dbReference type="InterPro" id="IPR013024">
    <property type="entry name" value="GGCT-like"/>
</dbReference>
<dbReference type="AlphaFoldDB" id="A0A556MHM8"/>
<dbReference type="SUPFAM" id="SSF110857">
    <property type="entry name" value="Gamma-glutamyl cyclotransferase-like"/>
    <property type="match status" value="1"/>
</dbReference>
<dbReference type="EMBL" id="VLPK01000003">
    <property type="protein sequence ID" value="TSJ39416.1"/>
    <property type="molecule type" value="Genomic_DNA"/>
</dbReference>
<comment type="caution">
    <text evidence="1">The sequence shown here is derived from an EMBL/GenBank/DDBJ whole genome shotgun (WGS) entry which is preliminary data.</text>
</comment>
<dbReference type="RefSeq" id="WP_144249453.1">
    <property type="nucleotide sequence ID" value="NZ_VLPK01000003.1"/>
</dbReference>
<accession>A0A556MHM8</accession>
<name>A0A556MHM8_9SPHI</name>
<evidence type="ECO:0000313" key="2">
    <source>
        <dbReference type="Proteomes" id="UP000318733"/>
    </source>
</evidence>
<dbReference type="Proteomes" id="UP000318733">
    <property type="component" value="Unassembled WGS sequence"/>
</dbReference>
<protein>
    <submittedName>
        <fullName evidence="1">Gamma-glutamylcyclotransferase</fullName>
    </submittedName>
</protein>
<dbReference type="Gene3D" id="3.10.490.10">
    <property type="entry name" value="Gamma-glutamyl cyclotransferase-like"/>
    <property type="match status" value="1"/>
</dbReference>
<keyword evidence="1" id="KW-0808">Transferase</keyword>
<evidence type="ECO:0000313" key="1">
    <source>
        <dbReference type="EMBL" id="TSJ39416.1"/>
    </source>
</evidence>
<dbReference type="InterPro" id="IPR036568">
    <property type="entry name" value="GGCT-like_sf"/>
</dbReference>
<reference evidence="1 2" key="1">
    <citation type="submission" date="2019-07" db="EMBL/GenBank/DDBJ databases">
        <authorList>
            <person name="Huq M.A."/>
        </authorList>
    </citation>
    <scope>NUCLEOTIDE SEQUENCE [LARGE SCALE GENOMIC DNA]</scope>
    <source>
        <strain evidence="1 2">MAH-19</strain>
    </source>
</reference>